<feature type="compositionally biased region" description="Basic and acidic residues" evidence="1">
    <location>
        <begin position="154"/>
        <end position="164"/>
    </location>
</feature>
<dbReference type="AlphaFoldDB" id="A0AA40A5E6"/>
<accession>A0AA40A5E6</accession>
<name>A0AA40A5E6_9PEZI</name>
<proteinExistence type="predicted"/>
<protein>
    <submittedName>
        <fullName evidence="2">Uncharacterized protein</fullName>
    </submittedName>
</protein>
<reference evidence="2" key="1">
    <citation type="submission" date="2023-06" db="EMBL/GenBank/DDBJ databases">
        <title>Genome-scale phylogeny and comparative genomics of the fungal order Sordariales.</title>
        <authorList>
            <consortium name="Lawrence Berkeley National Laboratory"/>
            <person name="Hensen N."/>
            <person name="Bonometti L."/>
            <person name="Westerberg I."/>
            <person name="Brannstrom I.O."/>
            <person name="Guillou S."/>
            <person name="Cros-Aarteil S."/>
            <person name="Calhoun S."/>
            <person name="Haridas S."/>
            <person name="Kuo A."/>
            <person name="Mondo S."/>
            <person name="Pangilinan J."/>
            <person name="Riley R."/>
            <person name="LaButti K."/>
            <person name="Andreopoulos B."/>
            <person name="Lipzen A."/>
            <person name="Chen C."/>
            <person name="Yanf M."/>
            <person name="Daum C."/>
            <person name="Ng V."/>
            <person name="Clum A."/>
            <person name="Steindorff A."/>
            <person name="Ohm R."/>
            <person name="Martin F."/>
            <person name="Silar P."/>
            <person name="Natvig D."/>
            <person name="Lalanne C."/>
            <person name="Gautier V."/>
            <person name="Ament-velasquez S.L."/>
            <person name="Kruys A."/>
            <person name="Hutchinson M.I."/>
            <person name="Powell A.J."/>
            <person name="Barry K."/>
            <person name="Miller A.N."/>
            <person name="Grigoriev I.V."/>
            <person name="Debuchy R."/>
            <person name="Gladieux P."/>
            <person name="Thoren M.H."/>
            <person name="Johannesson H."/>
        </authorList>
    </citation>
    <scope>NUCLEOTIDE SEQUENCE</scope>
    <source>
        <strain evidence="2">SMH2392-1A</strain>
    </source>
</reference>
<evidence type="ECO:0000313" key="2">
    <source>
        <dbReference type="EMBL" id="KAK0709658.1"/>
    </source>
</evidence>
<sequence length="207" mass="23580">MLLLFDARALKQGHRQMALPHLTIPPKSSCGAAELPFRLTADDEARIKSRALIPAGARLLPLSVVAVSHLEFGAPFALTSLWKILQTFENANHQTWTLARSVDCRARDESYRLDVCWTEHWRLSIPSSSHFPHAHFLRMQAHLQSPLPGRSRPQPKEAVTRPRDSKLRTTCKCFDPSNVSRYAHKYSYYYLLLLSSLSELNERPPPD</sequence>
<evidence type="ECO:0000313" key="3">
    <source>
        <dbReference type="Proteomes" id="UP001172101"/>
    </source>
</evidence>
<dbReference type="EMBL" id="JAUIRO010000006">
    <property type="protein sequence ID" value="KAK0709658.1"/>
    <property type="molecule type" value="Genomic_DNA"/>
</dbReference>
<organism evidence="2 3">
    <name type="scientific">Lasiosphaeria miniovina</name>
    <dbReference type="NCBI Taxonomy" id="1954250"/>
    <lineage>
        <taxon>Eukaryota</taxon>
        <taxon>Fungi</taxon>
        <taxon>Dikarya</taxon>
        <taxon>Ascomycota</taxon>
        <taxon>Pezizomycotina</taxon>
        <taxon>Sordariomycetes</taxon>
        <taxon>Sordariomycetidae</taxon>
        <taxon>Sordariales</taxon>
        <taxon>Lasiosphaeriaceae</taxon>
        <taxon>Lasiosphaeria</taxon>
    </lineage>
</organism>
<keyword evidence="3" id="KW-1185">Reference proteome</keyword>
<evidence type="ECO:0000256" key="1">
    <source>
        <dbReference type="SAM" id="MobiDB-lite"/>
    </source>
</evidence>
<dbReference type="RefSeq" id="XP_060292962.1">
    <property type="nucleotide sequence ID" value="XM_060434890.1"/>
</dbReference>
<feature type="region of interest" description="Disordered" evidence="1">
    <location>
        <begin position="145"/>
        <end position="164"/>
    </location>
</feature>
<dbReference type="GeneID" id="85318160"/>
<dbReference type="Proteomes" id="UP001172101">
    <property type="component" value="Unassembled WGS sequence"/>
</dbReference>
<comment type="caution">
    <text evidence="2">The sequence shown here is derived from an EMBL/GenBank/DDBJ whole genome shotgun (WGS) entry which is preliminary data.</text>
</comment>
<gene>
    <name evidence="2" type="ORF">B0T26DRAFT_415536</name>
</gene>